<dbReference type="GO" id="GO:0003677">
    <property type="term" value="F:DNA binding"/>
    <property type="evidence" value="ECO:0007669"/>
    <property type="project" value="UniProtKB-KW"/>
</dbReference>
<dbReference type="PANTHER" id="PTHR43133:SF25">
    <property type="entry name" value="RNA POLYMERASE SIGMA FACTOR RFAY-RELATED"/>
    <property type="match status" value="1"/>
</dbReference>
<keyword evidence="5 6" id="KW-0804">Transcription</keyword>
<evidence type="ECO:0000256" key="1">
    <source>
        <dbReference type="ARBA" id="ARBA00010641"/>
    </source>
</evidence>
<dbReference type="Gene3D" id="1.10.10.10">
    <property type="entry name" value="Winged helix-like DNA-binding domain superfamily/Winged helix DNA-binding domain"/>
    <property type="match status" value="1"/>
</dbReference>
<dbReference type="GO" id="GO:0006352">
    <property type="term" value="P:DNA-templated transcription initiation"/>
    <property type="evidence" value="ECO:0007669"/>
    <property type="project" value="InterPro"/>
</dbReference>
<keyword evidence="3 6" id="KW-0731">Sigma factor</keyword>
<dbReference type="InterPro" id="IPR013324">
    <property type="entry name" value="RNA_pol_sigma_r3/r4-like"/>
</dbReference>
<comment type="similarity">
    <text evidence="1 6">Belongs to the sigma-70 factor family. ECF subfamily.</text>
</comment>
<dbReference type="InterPro" id="IPR014284">
    <property type="entry name" value="RNA_pol_sigma-70_dom"/>
</dbReference>
<evidence type="ECO:0000259" key="7">
    <source>
        <dbReference type="Pfam" id="PF04542"/>
    </source>
</evidence>
<dbReference type="InterPro" id="IPR036388">
    <property type="entry name" value="WH-like_DNA-bd_sf"/>
</dbReference>
<evidence type="ECO:0000313" key="9">
    <source>
        <dbReference type="EMBL" id="QUS36731.1"/>
    </source>
</evidence>
<dbReference type="NCBIfam" id="TIGR02937">
    <property type="entry name" value="sigma70-ECF"/>
    <property type="match status" value="1"/>
</dbReference>
<evidence type="ECO:0000256" key="3">
    <source>
        <dbReference type="ARBA" id="ARBA00023082"/>
    </source>
</evidence>
<dbReference type="PROSITE" id="PS01063">
    <property type="entry name" value="SIGMA70_ECF"/>
    <property type="match status" value="1"/>
</dbReference>
<dbReference type="KEGG" id="fap:GR316_10935"/>
<evidence type="ECO:0000256" key="2">
    <source>
        <dbReference type="ARBA" id="ARBA00023015"/>
    </source>
</evidence>
<feature type="domain" description="RNA polymerase sigma factor 70 region 4 type 2" evidence="8">
    <location>
        <begin position="107"/>
        <end position="156"/>
    </location>
</feature>
<reference evidence="9" key="1">
    <citation type="submission" date="2020-01" db="EMBL/GenBank/DDBJ databases">
        <authorList>
            <person name="Yang Y."/>
            <person name="Kwon Y.M."/>
        </authorList>
    </citation>
    <scope>NUCLEOTIDE SEQUENCE</scope>
    <source>
        <strain evidence="9">PG104</strain>
    </source>
</reference>
<dbReference type="PANTHER" id="PTHR43133">
    <property type="entry name" value="RNA POLYMERASE ECF-TYPE SIGMA FACTO"/>
    <property type="match status" value="1"/>
</dbReference>
<organism evidence="9 10">
    <name type="scientific">Falsirhodobacter algicola</name>
    <dbReference type="NCBI Taxonomy" id="2692330"/>
    <lineage>
        <taxon>Bacteria</taxon>
        <taxon>Pseudomonadati</taxon>
        <taxon>Pseudomonadota</taxon>
        <taxon>Alphaproteobacteria</taxon>
        <taxon>Rhodobacterales</taxon>
        <taxon>Paracoccaceae</taxon>
        <taxon>Falsirhodobacter</taxon>
    </lineage>
</organism>
<name>A0A8J8SLU1_9RHOB</name>
<dbReference type="Gene3D" id="1.10.1740.10">
    <property type="match status" value="1"/>
</dbReference>
<dbReference type="InterPro" id="IPR013325">
    <property type="entry name" value="RNA_pol_sigma_r2"/>
</dbReference>
<dbReference type="InterPro" id="IPR000838">
    <property type="entry name" value="RNA_pol_sigma70_ECF_CS"/>
</dbReference>
<dbReference type="Proteomes" id="UP000679284">
    <property type="component" value="Chromosome"/>
</dbReference>
<accession>A0A8J8SLU1</accession>
<sequence length="167" mass="18504">MMDQQAGGKVVPDVLELIPALRAYARSLCKNAVDADDLVQDTLVKALGNINKFEEGTRLRAWLFTIMRNTFFTSVKVRTREAPAGEDCVSSTPISPATQEWFVRGKELMAAVDRLPPHYREMLILVVMLGESYETAATICDCAIGTVKSRVNRARQMVIEDLGVDAL</sequence>
<keyword evidence="10" id="KW-1185">Reference proteome</keyword>
<keyword evidence="2 6" id="KW-0805">Transcription regulation</keyword>
<dbReference type="InterPro" id="IPR039425">
    <property type="entry name" value="RNA_pol_sigma-70-like"/>
</dbReference>
<dbReference type="GO" id="GO:0016987">
    <property type="term" value="F:sigma factor activity"/>
    <property type="evidence" value="ECO:0007669"/>
    <property type="project" value="UniProtKB-KW"/>
</dbReference>
<dbReference type="SUPFAM" id="SSF88659">
    <property type="entry name" value="Sigma3 and sigma4 domains of RNA polymerase sigma factors"/>
    <property type="match status" value="1"/>
</dbReference>
<dbReference type="RefSeq" id="WP_390625164.1">
    <property type="nucleotide sequence ID" value="NZ_CP047289.1"/>
</dbReference>
<evidence type="ECO:0000256" key="5">
    <source>
        <dbReference type="ARBA" id="ARBA00023163"/>
    </source>
</evidence>
<dbReference type="Pfam" id="PF08281">
    <property type="entry name" value="Sigma70_r4_2"/>
    <property type="match status" value="1"/>
</dbReference>
<feature type="domain" description="RNA polymerase sigma-70 region 2" evidence="7">
    <location>
        <begin position="17"/>
        <end position="79"/>
    </location>
</feature>
<evidence type="ECO:0000256" key="6">
    <source>
        <dbReference type="RuleBase" id="RU000716"/>
    </source>
</evidence>
<evidence type="ECO:0000259" key="8">
    <source>
        <dbReference type="Pfam" id="PF08281"/>
    </source>
</evidence>
<dbReference type="EMBL" id="CP047289">
    <property type="protein sequence ID" value="QUS36731.1"/>
    <property type="molecule type" value="Genomic_DNA"/>
</dbReference>
<dbReference type="CDD" id="cd06171">
    <property type="entry name" value="Sigma70_r4"/>
    <property type="match status" value="1"/>
</dbReference>
<gene>
    <name evidence="9" type="ORF">GR316_10935</name>
</gene>
<dbReference type="InterPro" id="IPR007627">
    <property type="entry name" value="RNA_pol_sigma70_r2"/>
</dbReference>
<dbReference type="InterPro" id="IPR013249">
    <property type="entry name" value="RNA_pol_sigma70_r4_t2"/>
</dbReference>
<evidence type="ECO:0000256" key="4">
    <source>
        <dbReference type="ARBA" id="ARBA00023125"/>
    </source>
</evidence>
<keyword evidence="4 6" id="KW-0238">DNA-binding</keyword>
<evidence type="ECO:0000313" key="10">
    <source>
        <dbReference type="Proteomes" id="UP000679284"/>
    </source>
</evidence>
<dbReference type="SUPFAM" id="SSF88946">
    <property type="entry name" value="Sigma2 domain of RNA polymerase sigma factors"/>
    <property type="match status" value="1"/>
</dbReference>
<protein>
    <recommendedName>
        <fullName evidence="6">RNA polymerase sigma factor</fullName>
    </recommendedName>
</protein>
<proteinExistence type="inferred from homology"/>
<dbReference type="Pfam" id="PF04542">
    <property type="entry name" value="Sigma70_r2"/>
    <property type="match status" value="1"/>
</dbReference>
<dbReference type="AlphaFoldDB" id="A0A8J8SLU1"/>